<name>A0A7S4HJT5_9EUKA</name>
<evidence type="ECO:0000256" key="1">
    <source>
        <dbReference type="SAM" id="MobiDB-lite"/>
    </source>
</evidence>
<dbReference type="EMBL" id="HBKP01001829">
    <property type="protein sequence ID" value="CAE2201345.1"/>
    <property type="molecule type" value="Transcribed_RNA"/>
</dbReference>
<proteinExistence type="predicted"/>
<dbReference type="InterPro" id="IPR044034">
    <property type="entry name" value="NAC-like_UBA"/>
</dbReference>
<gene>
    <name evidence="3" type="ORF">VSP0166_LOCUS1329</name>
</gene>
<dbReference type="Pfam" id="PF01849">
    <property type="entry name" value="NAC"/>
    <property type="match status" value="1"/>
</dbReference>
<feature type="compositionally biased region" description="Basic and acidic residues" evidence="1">
    <location>
        <begin position="1"/>
        <end position="17"/>
    </location>
</feature>
<reference evidence="3" key="1">
    <citation type="submission" date="2021-01" db="EMBL/GenBank/DDBJ databases">
        <authorList>
            <person name="Corre E."/>
            <person name="Pelletier E."/>
            <person name="Niang G."/>
            <person name="Scheremetjew M."/>
            <person name="Finn R."/>
            <person name="Kale V."/>
            <person name="Holt S."/>
            <person name="Cochrane G."/>
            <person name="Meng A."/>
            <person name="Brown T."/>
            <person name="Cohen L."/>
        </authorList>
    </citation>
    <scope>NUCLEOTIDE SEQUENCE</scope>
    <source>
        <strain evidence="3">DIVA3 518/3/11/1/6</strain>
    </source>
</reference>
<dbReference type="PIRSF" id="PIRSF015901">
    <property type="entry name" value="NAC_alpha"/>
    <property type="match status" value="1"/>
</dbReference>
<dbReference type="PROSITE" id="PS51151">
    <property type="entry name" value="NAC_AB"/>
    <property type="match status" value="1"/>
</dbReference>
<dbReference type="Gene3D" id="2.20.70.30">
    <property type="entry name" value="Nascent polypeptide-associated complex domain"/>
    <property type="match status" value="1"/>
</dbReference>
<dbReference type="InterPro" id="IPR038187">
    <property type="entry name" value="NAC_A/B_dom_sf"/>
</dbReference>
<dbReference type="InterPro" id="IPR016641">
    <property type="entry name" value="EGD2/NACA0like"/>
</dbReference>
<organism evidence="3">
    <name type="scientific">Vannella robusta</name>
    <dbReference type="NCBI Taxonomy" id="1487602"/>
    <lineage>
        <taxon>Eukaryota</taxon>
        <taxon>Amoebozoa</taxon>
        <taxon>Discosea</taxon>
        <taxon>Flabellinia</taxon>
        <taxon>Vannellidae</taxon>
        <taxon>Vannella</taxon>
    </lineage>
</organism>
<dbReference type="AlphaFoldDB" id="A0A7S4HJT5"/>
<dbReference type="FunFam" id="2.20.70.30:FF:000002">
    <property type="entry name" value="Nascent polypeptide-associated complex (NAC), alpha subunit"/>
    <property type="match status" value="1"/>
</dbReference>
<dbReference type="InterPro" id="IPR002715">
    <property type="entry name" value="Nas_poly-pep-assoc_cplx_dom"/>
</dbReference>
<feature type="region of interest" description="Disordered" evidence="1">
    <location>
        <begin position="1"/>
        <end position="53"/>
    </location>
</feature>
<dbReference type="CDD" id="cd22054">
    <property type="entry name" value="NAC_NACA"/>
    <property type="match status" value="1"/>
</dbReference>
<evidence type="ECO:0000259" key="2">
    <source>
        <dbReference type="PROSITE" id="PS51151"/>
    </source>
</evidence>
<dbReference type="Gene3D" id="1.10.8.10">
    <property type="entry name" value="DNA helicase RuvA subunit, C-terminal domain"/>
    <property type="match status" value="1"/>
</dbReference>
<sequence length="188" mass="20438">MAAEPKVEEVVDEVKIEEVEESPEGDNAADQAEDNVAGRSRQSKSEKKARKQIQKLGLRPITDVTRVTIKKSKNVIFAITEPDVFKSPTSDTYVLFGEVKVDDFGQQTGLQKAAESLDTAAADDDDIPALEDENESGTVEEVPALEGDVADSDIDLVMKQTEATREQAIDALKKSDGDVVNAIMELTQ</sequence>
<dbReference type="GO" id="GO:0005854">
    <property type="term" value="C:nascent polypeptide-associated complex"/>
    <property type="evidence" value="ECO:0007669"/>
    <property type="project" value="InterPro"/>
</dbReference>
<protein>
    <recommendedName>
        <fullName evidence="2">NAC-A/B domain-containing protein</fullName>
    </recommendedName>
</protein>
<dbReference type="SMART" id="SM01407">
    <property type="entry name" value="NAC"/>
    <property type="match status" value="1"/>
</dbReference>
<dbReference type="Pfam" id="PF19026">
    <property type="entry name" value="UBA_HYPK"/>
    <property type="match status" value="1"/>
</dbReference>
<evidence type="ECO:0000313" key="3">
    <source>
        <dbReference type="EMBL" id="CAE2201345.1"/>
    </source>
</evidence>
<dbReference type="PANTHER" id="PTHR21713">
    <property type="entry name" value="NASCENT POLYPEPTIDE ASSOCIATED COMPLEX ALPHA SUBUNIT-RELATED"/>
    <property type="match status" value="1"/>
</dbReference>
<feature type="domain" description="NAC-A/B" evidence="2">
    <location>
        <begin position="43"/>
        <end position="108"/>
    </location>
</feature>
<accession>A0A7S4HJT5</accession>